<keyword evidence="14" id="KW-1185">Reference proteome</keyword>
<dbReference type="AlphaFoldDB" id="A0A834IHZ6"/>
<accession>A0A834IHZ6</accession>
<comment type="similarity">
    <text evidence="4">Belongs to the cytochrome P450 family.</text>
</comment>
<comment type="cofactor">
    <cofactor evidence="1">
        <name>heme</name>
        <dbReference type="ChEBI" id="CHEBI:30413"/>
    </cofactor>
</comment>
<evidence type="ECO:0000256" key="8">
    <source>
        <dbReference type="ARBA" id="ARBA00022848"/>
    </source>
</evidence>
<evidence type="ECO:0000313" key="13">
    <source>
        <dbReference type="EMBL" id="KAF7281447.1"/>
    </source>
</evidence>
<evidence type="ECO:0000256" key="10">
    <source>
        <dbReference type="ARBA" id="ARBA00023004"/>
    </source>
</evidence>
<reference evidence="13" key="1">
    <citation type="submission" date="2020-08" db="EMBL/GenBank/DDBJ databases">
        <title>Genome sequencing and assembly of the red palm weevil Rhynchophorus ferrugineus.</title>
        <authorList>
            <person name="Dias G.B."/>
            <person name="Bergman C.M."/>
            <person name="Manee M."/>
        </authorList>
    </citation>
    <scope>NUCLEOTIDE SEQUENCE</scope>
    <source>
        <strain evidence="13">AA-2017</strain>
        <tissue evidence="13">Whole larva</tissue>
    </source>
</reference>
<dbReference type="Pfam" id="PF00067">
    <property type="entry name" value="p450"/>
    <property type="match status" value="1"/>
</dbReference>
<evidence type="ECO:0000256" key="1">
    <source>
        <dbReference type="ARBA" id="ARBA00001971"/>
    </source>
</evidence>
<proteinExistence type="inferred from homology"/>
<dbReference type="Proteomes" id="UP000625711">
    <property type="component" value="Unassembled WGS sequence"/>
</dbReference>
<evidence type="ECO:0000256" key="6">
    <source>
        <dbReference type="ARBA" id="ARBA00022723"/>
    </source>
</evidence>
<dbReference type="CDD" id="cd11056">
    <property type="entry name" value="CYP6-like"/>
    <property type="match status" value="1"/>
</dbReference>
<dbReference type="InterPro" id="IPR036396">
    <property type="entry name" value="Cyt_P450_sf"/>
</dbReference>
<comment type="caution">
    <text evidence="13">The sequence shown here is derived from an EMBL/GenBank/DDBJ whole genome shotgun (WGS) entry which is preliminary data.</text>
</comment>
<keyword evidence="8" id="KW-0492">Microsome</keyword>
<evidence type="ECO:0008006" key="15">
    <source>
        <dbReference type="Google" id="ProtNLM"/>
    </source>
</evidence>
<dbReference type="PANTHER" id="PTHR24292">
    <property type="entry name" value="CYTOCHROME P450"/>
    <property type="match status" value="1"/>
</dbReference>
<protein>
    <recommendedName>
        <fullName evidence="15">Cytochrome P450</fullName>
    </recommendedName>
</protein>
<dbReference type="SUPFAM" id="SSF48264">
    <property type="entry name" value="Cytochrome P450"/>
    <property type="match status" value="1"/>
</dbReference>
<dbReference type="GO" id="GO:0004497">
    <property type="term" value="F:monooxygenase activity"/>
    <property type="evidence" value="ECO:0007669"/>
    <property type="project" value="UniProtKB-KW"/>
</dbReference>
<dbReference type="EMBL" id="JAACXV010000241">
    <property type="protein sequence ID" value="KAF7281447.1"/>
    <property type="molecule type" value="Genomic_DNA"/>
</dbReference>
<evidence type="ECO:0000256" key="3">
    <source>
        <dbReference type="ARBA" id="ARBA00004406"/>
    </source>
</evidence>
<dbReference type="PRINTS" id="PR00464">
    <property type="entry name" value="EP450II"/>
</dbReference>
<dbReference type="InterPro" id="IPR050476">
    <property type="entry name" value="Insect_CytP450_Detox"/>
</dbReference>
<gene>
    <name evidence="13" type="ORF">GWI33_004772</name>
</gene>
<evidence type="ECO:0000256" key="9">
    <source>
        <dbReference type="ARBA" id="ARBA00023002"/>
    </source>
</evidence>
<keyword evidence="11" id="KW-0503">Monooxygenase</keyword>
<comment type="subcellular location">
    <subcellularLocation>
        <location evidence="3">Endoplasmic reticulum membrane</location>
        <topology evidence="3">Peripheral membrane protein</topology>
    </subcellularLocation>
    <subcellularLocation>
        <location evidence="2">Microsome membrane</location>
        <topology evidence="2">Peripheral membrane protein</topology>
    </subcellularLocation>
</comment>
<organism evidence="13 14">
    <name type="scientific">Rhynchophorus ferrugineus</name>
    <name type="common">Red palm weevil</name>
    <name type="synonym">Curculio ferrugineus</name>
    <dbReference type="NCBI Taxonomy" id="354439"/>
    <lineage>
        <taxon>Eukaryota</taxon>
        <taxon>Metazoa</taxon>
        <taxon>Ecdysozoa</taxon>
        <taxon>Arthropoda</taxon>
        <taxon>Hexapoda</taxon>
        <taxon>Insecta</taxon>
        <taxon>Pterygota</taxon>
        <taxon>Neoptera</taxon>
        <taxon>Endopterygota</taxon>
        <taxon>Coleoptera</taxon>
        <taxon>Polyphaga</taxon>
        <taxon>Cucujiformia</taxon>
        <taxon>Curculionidae</taxon>
        <taxon>Dryophthorinae</taxon>
        <taxon>Rhynchophorus</taxon>
    </lineage>
</organism>
<keyword evidence="6" id="KW-0479">Metal-binding</keyword>
<dbReference type="GO" id="GO:0020037">
    <property type="term" value="F:heme binding"/>
    <property type="evidence" value="ECO:0007669"/>
    <property type="project" value="InterPro"/>
</dbReference>
<evidence type="ECO:0000256" key="7">
    <source>
        <dbReference type="ARBA" id="ARBA00022824"/>
    </source>
</evidence>
<dbReference type="GO" id="GO:0005506">
    <property type="term" value="F:iron ion binding"/>
    <property type="evidence" value="ECO:0007669"/>
    <property type="project" value="InterPro"/>
</dbReference>
<keyword evidence="12" id="KW-0472">Membrane</keyword>
<evidence type="ECO:0000256" key="12">
    <source>
        <dbReference type="ARBA" id="ARBA00023136"/>
    </source>
</evidence>
<keyword evidence="5" id="KW-0349">Heme</keyword>
<evidence type="ECO:0000256" key="11">
    <source>
        <dbReference type="ARBA" id="ARBA00023033"/>
    </source>
</evidence>
<dbReference type="Gene3D" id="1.10.630.10">
    <property type="entry name" value="Cytochrome P450"/>
    <property type="match status" value="1"/>
</dbReference>
<sequence>MLFSVVLVLITFLLYVKYKQSYWNRRGLYQFKPEYFFGNSRQELLGRRSLFLLFRDGYEKAKVLKEKHYGIYFFWEPVYVPTDPGIIKHIMIKDFRHFHGHGWFSHPNDRLSRNLFSLEGDPWRLLRTKLTPTFTSGKMKMMFDTLMAKTEGLERCIDEHVARQQPVDIKDCAARFATDVITSSAFGIETDALTNDENEFRRYGKTMFRRSILYMLLFNTVPSWILGPMGFKFAPTDLDRFFSQTVLDTIQYREKNNVSRKDFMHLLLQLKNGNAGTESSAKSSKTLTDDEIIAQCFGFFVAGFETSSTTITFALLELAGNRDIQARLRKEIVEGLEQNDGVITYEAMMGMKYLDMVVNGKCP</sequence>
<name>A0A834IHZ6_RHYFE</name>
<keyword evidence="10" id="KW-0408">Iron</keyword>
<dbReference type="PANTHER" id="PTHR24292:SF100">
    <property type="entry name" value="CYTOCHROME P450 6A16, ISOFORM B-RELATED"/>
    <property type="match status" value="1"/>
</dbReference>
<evidence type="ECO:0000313" key="14">
    <source>
        <dbReference type="Proteomes" id="UP000625711"/>
    </source>
</evidence>
<dbReference type="OrthoDB" id="2789670at2759"/>
<dbReference type="GO" id="GO:0016705">
    <property type="term" value="F:oxidoreductase activity, acting on paired donors, with incorporation or reduction of molecular oxygen"/>
    <property type="evidence" value="ECO:0007669"/>
    <property type="project" value="InterPro"/>
</dbReference>
<keyword evidence="9" id="KW-0560">Oxidoreductase</keyword>
<evidence type="ECO:0000256" key="2">
    <source>
        <dbReference type="ARBA" id="ARBA00004174"/>
    </source>
</evidence>
<evidence type="ECO:0000256" key="5">
    <source>
        <dbReference type="ARBA" id="ARBA00022617"/>
    </source>
</evidence>
<dbReference type="GO" id="GO:0005789">
    <property type="term" value="C:endoplasmic reticulum membrane"/>
    <property type="evidence" value="ECO:0007669"/>
    <property type="project" value="UniProtKB-SubCell"/>
</dbReference>
<dbReference type="InterPro" id="IPR002402">
    <property type="entry name" value="Cyt_P450_E_grp-II"/>
</dbReference>
<dbReference type="InterPro" id="IPR001128">
    <property type="entry name" value="Cyt_P450"/>
</dbReference>
<keyword evidence="7" id="KW-0256">Endoplasmic reticulum</keyword>
<evidence type="ECO:0000256" key="4">
    <source>
        <dbReference type="ARBA" id="ARBA00010617"/>
    </source>
</evidence>